<accession>A0A5S3PR73</accession>
<dbReference type="PROSITE" id="PS50042">
    <property type="entry name" value="CNMP_BINDING_3"/>
    <property type="match status" value="1"/>
</dbReference>
<organism evidence="2 3">
    <name type="scientific">Maribacter algarum</name>
    <name type="common">ex Zhang et al. 2020</name>
    <dbReference type="NCBI Taxonomy" id="2578118"/>
    <lineage>
        <taxon>Bacteria</taxon>
        <taxon>Pseudomonadati</taxon>
        <taxon>Bacteroidota</taxon>
        <taxon>Flavobacteriia</taxon>
        <taxon>Flavobacteriales</taxon>
        <taxon>Flavobacteriaceae</taxon>
        <taxon>Maribacter</taxon>
    </lineage>
</organism>
<dbReference type="InterPro" id="IPR018490">
    <property type="entry name" value="cNMP-bd_dom_sf"/>
</dbReference>
<evidence type="ECO:0000259" key="1">
    <source>
        <dbReference type="PROSITE" id="PS50042"/>
    </source>
</evidence>
<dbReference type="SMART" id="SM00100">
    <property type="entry name" value="cNMP"/>
    <property type="match status" value="1"/>
</dbReference>
<dbReference type="InterPro" id="IPR000595">
    <property type="entry name" value="cNMP-bd_dom"/>
</dbReference>
<dbReference type="Pfam" id="PF00027">
    <property type="entry name" value="cNMP_binding"/>
    <property type="match status" value="1"/>
</dbReference>
<keyword evidence="3" id="KW-1185">Reference proteome</keyword>
<dbReference type="Proteomes" id="UP000310314">
    <property type="component" value="Unassembled WGS sequence"/>
</dbReference>
<evidence type="ECO:0000313" key="2">
    <source>
        <dbReference type="EMBL" id="TMM57194.1"/>
    </source>
</evidence>
<dbReference type="AlphaFoldDB" id="A0A5S3PR73"/>
<evidence type="ECO:0000313" key="3">
    <source>
        <dbReference type="Proteomes" id="UP000310314"/>
    </source>
</evidence>
<reference evidence="2 3" key="1">
    <citation type="submission" date="2019-05" db="EMBL/GenBank/DDBJ databases">
        <authorList>
            <person name="Zhang J.-Y."/>
            <person name="Feg X."/>
            <person name="Du Z.-J."/>
        </authorList>
    </citation>
    <scope>NUCLEOTIDE SEQUENCE [LARGE SCALE GENOMIC DNA]</scope>
    <source>
        <strain evidence="2 3">RZ26</strain>
    </source>
</reference>
<dbReference type="Gene3D" id="2.60.120.10">
    <property type="entry name" value="Jelly Rolls"/>
    <property type="match status" value="1"/>
</dbReference>
<sequence>MKSDALRAVYQHELLSDEDLKAICEAHHEITFSKGQHILKTGTIADGYMILARGLIRSYVIDFNGKDITTDFFIQNGLVIEVSSLFQRIPSQENIEALTDCTCWKIDFQVFQELFHSIEGFREWGRSWMSSSLFEFKQRSVSMITDSATERYNKLMETKPEVFQYSPLKHIASYLGVTNTSLSRIRKETMK</sequence>
<dbReference type="InterPro" id="IPR014710">
    <property type="entry name" value="RmlC-like_jellyroll"/>
</dbReference>
<dbReference type="CDD" id="cd00038">
    <property type="entry name" value="CAP_ED"/>
    <property type="match status" value="1"/>
</dbReference>
<name>A0A5S3PR73_9FLAO</name>
<dbReference type="SUPFAM" id="SSF51206">
    <property type="entry name" value="cAMP-binding domain-like"/>
    <property type="match status" value="1"/>
</dbReference>
<gene>
    <name evidence="2" type="ORF">FEE95_11940</name>
</gene>
<comment type="caution">
    <text evidence="2">The sequence shown here is derived from an EMBL/GenBank/DDBJ whole genome shotgun (WGS) entry which is preliminary data.</text>
</comment>
<feature type="domain" description="Cyclic nucleotide-binding" evidence="1">
    <location>
        <begin position="15"/>
        <end position="115"/>
    </location>
</feature>
<proteinExistence type="predicted"/>
<dbReference type="EMBL" id="VATY01000002">
    <property type="protein sequence ID" value="TMM57194.1"/>
    <property type="molecule type" value="Genomic_DNA"/>
</dbReference>
<protein>
    <submittedName>
        <fullName evidence="2">Crp/Fnr family transcriptional regulator</fullName>
    </submittedName>
</protein>
<dbReference type="RefSeq" id="WP_138658176.1">
    <property type="nucleotide sequence ID" value="NZ_VATY01000002.1"/>
</dbReference>
<dbReference type="OrthoDB" id="1044733at2"/>